<evidence type="ECO:0000256" key="2">
    <source>
        <dbReference type="SAM" id="Phobius"/>
    </source>
</evidence>
<evidence type="ECO:0000256" key="1">
    <source>
        <dbReference type="SAM" id="MobiDB-lite"/>
    </source>
</evidence>
<feature type="region of interest" description="Disordered" evidence="1">
    <location>
        <begin position="98"/>
        <end position="125"/>
    </location>
</feature>
<dbReference type="EMBL" id="JBFXLT010000006">
    <property type="protein sequence ID" value="KAL2820729.1"/>
    <property type="molecule type" value="Genomic_DNA"/>
</dbReference>
<sequence>MQLSMFHSQAMIVETLCPLITVFGVLLGASRSSREQMGPWDVAPGPLPAQLSPEARNVATRRGRRIIQRIKFRLSGCIELNLCSSAWGPLAQMLHRNNPRQPITRSPLSKCSTKSPLEQRRKKQTRLQMMQPATDFFCYPTEILGALLPGGVLPNSLHMVFMYLRRGNGGTHLPMSGFLIRFLMLQFISAFLSTRCYGTSLGLPWRTDGVSFH</sequence>
<accession>A0ABR4HZ13</accession>
<feature type="transmembrane region" description="Helical" evidence="2">
    <location>
        <begin position="136"/>
        <end position="153"/>
    </location>
</feature>
<keyword evidence="4" id="KW-1185">Reference proteome</keyword>
<feature type="transmembrane region" description="Helical" evidence="2">
    <location>
        <begin position="173"/>
        <end position="192"/>
    </location>
</feature>
<evidence type="ECO:0000313" key="3">
    <source>
        <dbReference type="EMBL" id="KAL2820729.1"/>
    </source>
</evidence>
<keyword evidence="2" id="KW-0472">Membrane</keyword>
<reference evidence="3 4" key="1">
    <citation type="submission" date="2024-07" db="EMBL/GenBank/DDBJ databases">
        <title>Section-level genome sequencing and comparative genomics of Aspergillus sections Usti and Cavernicolus.</title>
        <authorList>
            <consortium name="Lawrence Berkeley National Laboratory"/>
            <person name="Nybo J.L."/>
            <person name="Vesth T.C."/>
            <person name="Theobald S."/>
            <person name="Frisvad J.C."/>
            <person name="Larsen T.O."/>
            <person name="Kjaerboelling I."/>
            <person name="Rothschild-Mancinelli K."/>
            <person name="Lyhne E.K."/>
            <person name="Kogle M.E."/>
            <person name="Barry K."/>
            <person name="Clum A."/>
            <person name="Na H."/>
            <person name="Ledsgaard L."/>
            <person name="Lin J."/>
            <person name="Lipzen A."/>
            <person name="Kuo A."/>
            <person name="Riley R."/>
            <person name="Mondo S."/>
            <person name="Labutti K."/>
            <person name="Haridas S."/>
            <person name="Pangalinan J."/>
            <person name="Salamov A.A."/>
            <person name="Simmons B.A."/>
            <person name="Magnuson J.K."/>
            <person name="Chen J."/>
            <person name="Drula E."/>
            <person name="Henrissat B."/>
            <person name="Wiebenga A."/>
            <person name="Lubbers R.J."/>
            <person name="Gomes A.C."/>
            <person name="Makela M.R."/>
            <person name="Stajich J."/>
            <person name="Grigoriev I.V."/>
            <person name="Mortensen U.H."/>
            <person name="De Vries R.P."/>
            <person name="Baker S.E."/>
            <person name="Andersen M.R."/>
        </authorList>
    </citation>
    <scope>NUCLEOTIDE SEQUENCE [LARGE SCALE GENOMIC DNA]</scope>
    <source>
        <strain evidence="3 4">CBS 588.65</strain>
    </source>
</reference>
<organism evidence="3 4">
    <name type="scientific">Aspergillus granulosus</name>
    <dbReference type="NCBI Taxonomy" id="176169"/>
    <lineage>
        <taxon>Eukaryota</taxon>
        <taxon>Fungi</taxon>
        <taxon>Dikarya</taxon>
        <taxon>Ascomycota</taxon>
        <taxon>Pezizomycotina</taxon>
        <taxon>Eurotiomycetes</taxon>
        <taxon>Eurotiomycetidae</taxon>
        <taxon>Eurotiales</taxon>
        <taxon>Aspergillaceae</taxon>
        <taxon>Aspergillus</taxon>
        <taxon>Aspergillus subgen. Nidulantes</taxon>
    </lineage>
</organism>
<comment type="caution">
    <text evidence="3">The sequence shown here is derived from an EMBL/GenBank/DDBJ whole genome shotgun (WGS) entry which is preliminary data.</text>
</comment>
<gene>
    <name evidence="3" type="ORF">BJX63DRAFT_281978</name>
</gene>
<feature type="transmembrane region" description="Helical" evidence="2">
    <location>
        <begin position="6"/>
        <end position="27"/>
    </location>
</feature>
<keyword evidence="2" id="KW-1133">Transmembrane helix</keyword>
<feature type="compositionally biased region" description="Polar residues" evidence="1">
    <location>
        <begin position="99"/>
        <end position="116"/>
    </location>
</feature>
<keyword evidence="2" id="KW-0812">Transmembrane</keyword>
<evidence type="ECO:0000313" key="4">
    <source>
        <dbReference type="Proteomes" id="UP001610334"/>
    </source>
</evidence>
<name>A0ABR4HZ13_9EURO</name>
<protein>
    <submittedName>
        <fullName evidence="3">Uncharacterized protein</fullName>
    </submittedName>
</protein>
<dbReference type="Proteomes" id="UP001610334">
    <property type="component" value="Unassembled WGS sequence"/>
</dbReference>
<proteinExistence type="predicted"/>